<dbReference type="Proteomes" id="UP000196880">
    <property type="component" value="Unassembled WGS sequence"/>
</dbReference>
<dbReference type="InterPro" id="IPR046779">
    <property type="entry name" value="LapA_adhesin_dom"/>
</dbReference>
<accession>A0A210RY42</accession>
<proteinExistence type="predicted"/>
<dbReference type="Pfam" id="PF17963">
    <property type="entry name" value="Big_9"/>
    <property type="match status" value="1"/>
</dbReference>
<feature type="compositionally biased region" description="Acidic residues" evidence="1">
    <location>
        <begin position="363"/>
        <end position="376"/>
    </location>
</feature>
<dbReference type="AlphaFoldDB" id="A0A210RY42"/>
<sequence>MSSNNKSSSKVVTPVASPVASISGGAQTVKEGGVLSFNINIAKASSTDTKVYFKLSGSEEGYKLPSNVIAEKDGNGAPTGLYYVVIPKGKTSSEVSIKLKDDNLFDGADTFNVELAANKGVGINSEKSGFATTIQDNDAPPKISLDVSKSVEEGGTLTYTVKLDRAASEATVVNYTLNGEPNQLTIAAGDTSATFTFKSEPNEVFNGTQKVVATINSATIGRLSLTGLQKDPDQGKGDDKYSDNDHSGKGNGLVAIGKVLDNGDKPVVTIKNAADVQEGGKLVYTVELSKESSQDTVIKYVLGGTATVADADYDAPTYEIIIPKGETSGYIEITTNEDSKVEGDQTVTVTLTSAVTNGVQLIDGDDHEEDDHEDSEYSYSAESKDGDDHEGDDHEEDGENCSSDDDHDVSGPSATGTIIDKVANSAPVAVDDTYTVDEDQTVTLTPLDLDTDLDRDTLSVTSINGTTLTGNAQEIAVTDGKVNISAAGVITFTPNANFNGEVSFDYEISDGEGGTDTATETITVNAVNDNPVAVDDSIEYRRTDSNRAFCKYDVGY</sequence>
<dbReference type="SUPFAM" id="SSF141072">
    <property type="entry name" value="CalX-like"/>
    <property type="match status" value="3"/>
</dbReference>
<dbReference type="OrthoDB" id="6091599at2"/>
<feature type="compositionally biased region" description="Basic and acidic residues" evidence="1">
    <location>
        <begin position="230"/>
        <end position="248"/>
    </location>
</feature>
<dbReference type="Gene3D" id="2.60.40.3440">
    <property type="match status" value="1"/>
</dbReference>
<dbReference type="Pfam" id="PF20579">
    <property type="entry name" value="LapA"/>
    <property type="match status" value="1"/>
</dbReference>
<reference evidence="3 4" key="1">
    <citation type="submission" date="2017-03" db="EMBL/GenBank/DDBJ databases">
        <title>New species Polynucleobacter sp. MWH-EgelM1-30-B4.</title>
        <authorList>
            <person name="Hahn M.W."/>
        </authorList>
    </citation>
    <scope>NUCLEOTIDE SEQUENCE [LARGE SCALE GENOMIC DNA]</scope>
    <source>
        <strain evidence="3 4">MWH-EgelM1-30-B4</strain>
    </source>
</reference>
<comment type="caution">
    <text evidence="3">The sequence shown here is derived from an EMBL/GenBank/DDBJ whole genome shotgun (WGS) entry which is preliminary data.</text>
</comment>
<protein>
    <recommendedName>
        <fullName evidence="2">LapA adhesin domain-containing protein</fullName>
    </recommendedName>
</protein>
<feature type="region of interest" description="Disordered" evidence="1">
    <location>
        <begin position="227"/>
        <end position="249"/>
    </location>
</feature>
<feature type="domain" description="LapA adhesin" evidence="2">
    <location>
        <begin position="142"/>
        <end position="223"/>
    </location>
</feature>
<gene>
    <name evidence="3" type="ORF">B6A14_09130</name>
</gene>
<evidence type="ECO:0000259" key="2">
    <source>
        <dbReference type="Pfam" id="PF20579"/>
    </source>
</evidence>
<dbReference type="Gene3D" id="2.60.40.2030">
    <property type="match status" value="2"/>
</dbReference>
<evidence type="ECO:0000256" key="1">
    <source>
        <dbReference type="SAM" id="MobiDB-lite"/>
    </source>
</evidence>
<feature type="region of interest" description="Disordered" evidence="1">
    <location>
        <begin position="358"/>
        <end position="416"/>
    </location>
</feature>
<dbReference type="EMBL" id="NAIA01000003">
    <property type="protein sequence ID" value="OWF65909.1"/>
    <property type="molecule type" value="Genomic_DNA"/>
</dbReference>
<evidence type="ECO:0000313" key="4">
    <source>
        <dbReference type="Proteomes" id="UP000196880"/>
    </source>
</evidence>
<feature type="compositionally biased region" description="Acidic residues" evidence="1">
    <location>
        <begin position="388"/>
        <end position="407"/>
    </location>
</feature>
<evidence type="ECO:0000313" key="3">
    <source>
        <dbReference type="EMBL" id="OWF65909.1"/>
    </source>
</evidence>
<dbReference type="RefSeq" id="WP_087910142.1">
    <property type="nucleotide sequence ID" value="NZ_NAIA01000003.1"/>
</dbReference>
<keyword evidence="4" id="KW-1185">Reference proteome</keyword>
<name>A0A210RY42_9BURK</name>
<organism evidence="3 4">
    <name type="scientific">Polynucleobacter hirudinilacicola</name>
    <dbReference type="NCBI Taxonomy" id="1743166"/>
    <lineage>
        <taxon>Bacteria</taxon>
        <taxon>Pseudomonadati</taxon>
        <taxon>Pseudomonadota</taxon>
        <taxon>Betaproteobacteria</taxon>
        <taxon>Burkholderiales</taxon>
        <taxon>Burkholderiaceae</taxon>
        <taxon>Polynucleobacter</taxon>
    </lineage>
</organism>
<dbReference type="InterPro" id="IPR038081">
    <property type="entry name" value="CalX-like_sf"/>
</dbReference>